<dbReference type="EMBL" id="CANTFL010000289">
    <property type="protein sequence ID" value="CAI5720507.1"/>
    <property type="molecule type" value="Genomic_DNA"/>
</dbReference>
<dbReference type="SMART" id="SM00116">
    <property type="entry name" value="CBS"/>
    <property type="match status" value="4"/>
</dbReference>
<keyword evidence="4" id="KW-1133">Transmembrane helix</keyword>
<dbReference type="Proteomes" id="UP001162031">
    <property type="component" value="Unassembled WGS sequence"/>
</dbReference>
<proteinExistence type="predicted"/>
<dbReference type="PANTHER" id="PTHR48108">
    <property type="entry name" value="CBS DOMAIN-CONTAINING PROTEIN CBSX2, CHLOROPLASTIC"/>
    <property type="match status" value="1"/>
</dbReference>
<feature type="compositionally biased region" description="Low complexity" evidence="3">
    <location>
        <begin position="47"/>
        <end position="59"/>
    </location>
</feature>
<feature type="domain" description="CBS" evidence="5">
    <location>
        <begin position="150"/>
        <end position="207"/>
    </location>
</feature>
<protein>
    <recommendedName>
        <fullName evidence="5">CBS domain-containing protein</fullName>
    </recommendedName>
</protein>
<evidence type="ECO:0000313" key="7">
    <source>
        <dbReference type="Proteomes" id="UP001162031"/>
    </source>
</evidence>
<keyword evidence="7" id="KW-1185">Reference proteome</keyword>
<accession>A0AAV0TF78</accession>
<dbReference type="InterPro" id="IPR046342">
    <property type="entry name" value="CBS_dom_sf"/>
</dbReference>
<dbReference type="SUPFAM" id="SSF54277">
    <property type="entry name" value="CAD &amp; PB1 domains"/>
    <property type="match status" value="1"/>
</dbReference>
<dbReference type="Gene3D" id="3.10.580.10">
    <property type="entry name" value="CBS-domain"/>
    <property type="match status" value="2"/>
</dbReference>
<keyword evidence="2" id="KW-0129">CBS domain</keyword>
<feature type="region of interest" description="Disordered" evidence="3">
    <location>
        <begin position="1"/>
        <end position="88"/>
    </location>
</feature>
<gene>
    <name evidence="6" type="ORF">HBR001_LOCUS2399</name>
</gene>
<evidence type="ECO:0000259" key="5">
    <source>
        <dbReference type="PROSITE" id="PS51371"/>
    </source>
</evidence>
<feature type="domain" description="CBS" evidence="5">
    <location>
        <begin position="83"/>
        <end position="141"/>
    </location>
</feature>
<feature type="transmembrane region" description="Helical" evidence="4">
    <location>
        <begin position="559"/>
        <end position="579"/>
    </location>
</feature>
<keyword evidence="1" id="KW-0677">Repeat</keyword>
<organism evidence="6 7">
    <name type="scientific">Hyaloperonospora brassicae</name>
    <name type="common">Brassica downy mildew</name>
    <name type="synonym">Peronospora brassicae</name>
    <dbReference type="NCBI Taxonomy" id="162125"/>
    <lineage>
        <taxon>Eukaryota</taxon>
        <taxon>Sar</taxon>
        <taxon>Stramenopiles</taxon>
        <taxon>Oomycota</taxon>
        <taxon>Peronosporomycetes</taxon>
        <taxon>Peronosporales</taxon>
        <taxon>Peronosporaceae</taxon>
        <taxon>Hyaloperonospora</taxon>
    </lineage>
</organism>
<sequence>MQRKEKDARKTTRPQQQLVFSTKKVARKAKSSTRHVPSSLEDDAKPAAQQHSSASSASSVDAPERARHRLSRPYHRSHSVNRMQPSRALLQGDHATVAQCVRAMVERETDAALLVDRNGLLTGILTDRDVAVKVVAVGRDPDKTLAHEVMTPGPSCVSASASAIDALKTMISGQFRHLPVTDNEKVVGILDIAKCLYEAITKLEHAYRRSSDRLEETVKKLQDSLAGSSEANLFESLRQKLFLPTLSAIIVQGSEVPVLSPTSSAMDAARLMLIRKTSAVMVCDEANRKVGIFTSKDLMRRVVAMSLEPSKCLLSSVMTPDPQTATLGTTILETLHSMHNGRFLHVPVYDDSSKLVGIVDVLQVTHGVVQQMGTFQSAKSDSVQPLWDQFRSSLEKANECSNNVEEEAGDDGSSVCVDDPDADGVDIASLVGRRSWSGFQSSTGTSGTGDPATLDEAEHAPAAFVYKLADRYGNNHRFMSSAESVKELLVDVQNRLGDSTIRRILYVDDEGDHVLLSEDSDLKDAVNRARTWGNKHIRLIVPHYRLAVRQALASNSDTAIGMVVYAAAVAALAGASFFLSRRK</sequence>
<evidence type="ECO:0000256" key="2">
    <source>
        <dbReference type="PROSITE-ProRule" id="PRU00703"/>
    </source>
</evidence>
<dbReference type="InterPro" id="IPR000644">
    <property type="entry name" value="CBS_dom"/>
</dbReference>
<dbReference type="PANTHER" id="PTHR48108:SF26">
    <property type="entry name" value="CBS DOMAIN-CONTAINING PROTEIN DDB_G0289609"/>
    <property type="match status" value="1"/>
</dbReference>
<dbReference type="PROSITE" id="PS51371">
    <property type="entry name" value="CBS"/>
    <property type="match status" value="4"/>
</dbReference>
<dbReference type="InterPro" id="IPR000270">
    <property type="entry name" value="PB1_dom"/>
</dbReference>
<comment type="caution">
    <text evidence="6">The sequence shown here is derived from an EMBL/GenBank/DDBJ whole genome shotgun (WGS) entry which is preliminary data.</text>
</comment>
<evidence type="ECO:0000256" key="4">
    <source>
        <dbReference type="SAM" id="Phobius"/>
    </source>
</evidence>
<evidence type="ECO:0000256" key="3">
    <source>
        <dbReference type="SAM" id="MobiDB-lite"/>
    </source>
</evidence>
<dbReference type="SUPFAM" id="SSF54631">
    <property type="entry name" value="CBS-domain pair"/>
    <property type="match status" value="2"/>
</dbReference>
<keyword evidence="4" id="KW-0812">Transmembrane</keyword>
<keyword evidence="4" id="KW-0472">Membrane</keyword>
<dbReference type="InterPro" id="IPR051462">
    <property type="entry name" value="CBS_domain-containing"/>
</dbReference>
<feature type="compositionally biased region" description="Basic and acidic residues" evidence="3">
    <location>
        <begin position="1"/>
        <end position="10"/>
    </location>
</feature>
<dbReference type="AlphaFoldDB" id="A0AAV0TF78"/>
<dbReference type="Pfam" id="PF00571">
    <property type="entry name" value="CBS"/>
    <property type="match status" value="4"/>
</dbReference>
<feature type="domain" description="CBS" evidence="5">
    <location>
        <begin position="318"/>
        <end position="374"/>
    </location>
</feature>
<dbReference type="CDD" id="cd17782">
    <property type="entry name" value="CBS_pair_MUG70_2"/>
    <property type="match status" value="1"/>
</dbReference>
<dbReference type="Pfam" id="PF00564">
    <property type="entry name" value="PB1"/>
    <property type="match status" value="1"/>
</dbReference>
<evidence type="ECO:0000256" key="1">
    <source>
        <dbReference type="ARBA" id="ARBA00022737"/>
    </source>
</evidence>
<reference evidence="6" key="1">
    <citation type="submission" date="2022-12" db="EMBL/GenBank/DDBJ databases">
        <authorList>
            <person name="Webb A."/>
        </authorList>
    </citation>
    <scope>NUCLEOTIDE SEQUENCE</scope>
    <source>
        <strain evidence="6">Hp1</strain>
    </source>
</reference>
<feature type="compositionally biased region" description="Basic residues" evidence="3">
    <location>
        <begin position="66"/>
        <end position="79"/>
    </location>
</feature>
<evidence type="ECO:0000313" key="6">
    <source>
        <dbReference type="EMBL" id="CAI5720507.1"/>
    </source>
</evidence>
<feature type="domain" description="CBS" evidence="5">
    <location>
        <begin position="250"/>
        <end position="310"/>
    </location>
</feature>
<name>A0AAV0TF78_HYABA</name>
<feature type="compositionally biased region" description="Basic residues" evidence="3">
    <location>
        <begin position="24"/>
        <end position="33"/>
    </location>
</feature>